<dbReference type="GO" id="GO:0006397">
    <property type="term" value="P:mRNA processing"/>
    <property type="evidence" value="ECO:0007669"/>
    <property type="project" value="UniProtKB-UniRule"/>
</dbReference>
<keyword evidence="9" id="KW-0460">Magnesium</keyword>
<keyword evidence="9" id="KW-0479">Metal-binding</keyword>
<keyword evidence="13" id="KW-1185">Reference proteome</keyword>
<comment type="cofactor">
    <cofactor evidence="9">
        <name>Mg(2+)</name>
        <dbReference type="ChEBI" id="CHEBI:18420"/>
    </cofactor>
</comment>
<dbReference type="NCBIfam" id="TIGR02191">
    <property type="entry name" value="RNaseIII"/>
    <property type="match status" value="1"/>
</dbReference>
<evidence type="ECO:0000256" key="2">
    <source>
        <dbReference type="ARBA" id="ARBA00010183"/>
    </source>
</evidence>
<evidence type="ECO:0000256" key="6">
    <source>
        <dbReference type="ARBA" id="ARBA00022759"/>
    </source>
</evidence>
<evidence type="ECO:0000256" key="3">
    <source>
        <dbReference type="ARBA" id="ARBA00022552"/>
    </source>
</evidence>
<feature type="binding site" evidence="9">
    <location>
        <position position="141"/>
    </location>
    <ligand>
        <name>Mg(2+)</name>
        <dbReference type="ChEBI" id="CHEBI:18420"/>
    </ligand>
</feature>
<comment type="similarity">
    <text evidence="2">Belongs to the ribonuclease III family.</text>
</comment>
<proteinExistence type="inferred from homology"/>
<comment type="subunit">
    <text evidence="9">Homodimer.</text>
</comment>
<evidence type="ECO:0000313" key="13">
    <source>
        <dbReference type="Proteomes" id="UP000010445"/>
    </source>
</evidence>
<dbReference type="CDD" id="cd00593">
    <property type="entry name" value="RIBOc"/>
    <property type="match status" value="1"/>
</dbReference>
<evidence type="ECO:0000256" key="8">
    <source>
        <dbReference type="ARBA" id="ARBA00022884"/>
    </source>
</evidence>
<keyword evidence="7 9" id="KW-0378">Hydrolase</keyword>
<dbReference type="PANTHER" id="PTHR11207:SF0">
    <property type="entry name" value="RIBONUCLEASE 3"/>
    <property type="match status" value="1"/>
</dbReference>
<keyword evidence="8 9" id="KW-0694">RNA-binding</keyword>
<feature type="active site" evidence="9">
    <location>
        <position position="69"/>
    </location>
</feature>
<keyword evidence="5 9" id="KW-0540">Nuclease</keyword>
<comment type="caution">
    <text evidence="12">The sequence shown here is derived from an EMBL/GenBank/DDBJ whole genome shotgun (WGS) entry which is preliminary data.</text>
</comment>
<dbReference type="FunFam" id="1.10.1520.10:FF:000001">
    <property type="entry name" value="Ribonuclease 3"/>
    <property type="match status" value="1"/>
</dbReference>
<dbReference type="GO" id="GO:0006364">
    <property type="term" value="P:rRNA processing"/>
    <property type="evidence" value="ECO:0007669"/>
    <property type="project" value="UniProtKB-UniRule"/>
</dbReference>
<dbReference type="EMBL" id="AMEM01000018">
    <property type="protein sequence ID" value="EKX90334.1"/>
    <property type="molecule type" value="Genomic_DNA"/>
</dbReference>
<dbReference type="AlphaFoldDB" id="L1MHD6"/>
<dbReference type="GO" id="GO:0004525">
    <property type="term" value="F:ribonuclease III activity"/>
    <property type="evidence" value="ECO:0007669"/>
    <property type="project" value="UniProtKB-UniRule"/>
</dbReference>
<dbReference type="EC" id="3.1.26.3" evidence="9"/>
<dbReference type="InterPro" id="IPR014720">
    <property type="entry name" value="dsRBD_dom"/>
</dbReference>
<protein>
    <recommendedName>
        <fullName evidence="9">Ribonuclease 3</fullName>
        <ecNumber evidence="9">3.1.26.3</ecNumber>
    </recommendedName>
    <alternativeName>
        <fullName evidence="9">Ribonuclease III</fullName>
        <shortName evidence="9">RNase III</shortName>
    </alternativeName>
</protein>
<evidence type="ECO:0000256" key="1">
    <source>
        <dbReference type="ARBA" id="ARBA00000109"/>
    </source>
</evidence>
<comment type="catalytic activity">
    <reaction evidence="1 9">
        <text>Endonucleolytic cleavage to 5'-phosphomonoester.</text>
        <dbReference type="EC" id="3.1.26.3"/>
    </reaction>
</comment>
<comment type="function">
    <text evidence="9">Digests double-stranded RNA. Involved in the processing of primary rRNA transcript to yield the immediate precursors to the large and small rRNAs (23S and 16S). Processes some mRNAs, and tRNAs when they are encoded in the rRNA operon. Processes pre-crRNA and tracrRNA of type II CRISPR loci if present in the organism.</text>
</comment>
<dbReference type="HAMAP" id="MF_00104">
    <property type="entry name" value="RNase_III"/>
    <property type="match status" value="1"/>
</dbReference>
<dbReference type="STRING" id="1035195.HMPREF9997_01549"/>
<dbReference type="HOGENOM" id="CLU_000907_1_2_11"/>
<evidence type="ECO:0000256" key="4">
    <source>
        <dbReference type="ARBA" id="ARBA00022664"/>
    </source>
</evidence>
<dbReference type="PROSITE" id="PS50137">
    <property type="entry name" value="DS_RBD"/>
    <property type="match status" value="1"/>
</dbReference>
<evidence type="ECO:0000313" key="12">
    <source>
        <dbReference type="EMBL" id="EKX90334.1"/>
    </source>
</evidence>
<accession>L1MHD6</accession>
<organism evidence="12 13">
    <name type="scientific">Corynebacterium durum F0235</name>
    <dbReference type="NCBI Taxonomy" id="1035195"/>
    <lineage>
        <taxon>Bacteria</taxon>
        <taxon>Bacillati</taxon>
        <taxon>Actinomycetota</taxon>
        <taxon>Actinomycetes</taxon>
        <taxon>Mycobacteriales</taxon>
        <taxon>Corynebacteriaceae</taxon>
        <taxon>Corynebacterium</taxon>
    </lineage>
</organism>
<dbReference type="InterPro" id="IPR000999">
    <property type="entry name" value="RNase_III_dom"/>
</dbReference>
<dbReference type="GO" id="GO:0046872">
    <property type="term" value="F:metal ion binding"/>
    <property type="evidence" value="ECO:0007669"/>
    <property type="project" value="UniProtKB-KW"/>
</dbReference>
<keyword evidence="9" id="KW-0963">Cytoplasm</keyword>
<dbReference type="Pfam" id="PF14622">
    <property type="entry name" value="Ribonucleas_3_3"/>
    <property type="match status" value="1"/>
</dbReference>
<gene>
    <name evidence="9" type="primary">rnc</name>
    <name evidence="12" type="ORF">HMPREF9997_01549</name>
</gene>
<sequence>MSRSKGSKRRVDGQQVLREAFESVDHEPLFERLGVRIREDLFMLSLTHRSFAYENGMLPHNERLEFLGDSILGLSVADQLYRQYPDRPESDISKMRASMVSRYGLADIAREIGLGQHILLGKGERATNGQDKDSILADTTEAIFGAVYLEHGFDTAREVILRLFKYKIDHASAQGLHADWKTALQNLVSERRLPQPEYETSSVGPDHDLVFTAIARVGEAELGTGKGPSKKQAEQQAARVAFHALRDNVTTMPDA</sequence>
<dbReference type="SUPFAM" id="SSF54768">
    <property type="entry name" value="dsRNA-binding domain-like"/>
    <property type="match status" value="1"/>
</dbReference>
<keyword evidence="9" id="KW-0699">rRNA-binding</keyword>
<evidence type="ECO:0000256" key="9">
    <source>
        <dbReference type="HAMAP-Rule" id="MF_00104"/>
    </source>
</evidence>
<reference evidence="12 13" key="1">
    <citation type="submission" date="2012-05" db="EMBL/GenBank/DDBJ databases">
        <authorList>
            <person name="Weinstock G."/>
            <person name="Sodergren E."/>
            <person name="Lobos E.A."/>
            <person name="Fulton L."/>
            <person name="Fulton R."/>
            <person name="Courtney L."/>
            <person name="Fronick C."/>
            <person name="O'Laughlin M."/>
            <person name="Godfrey J."/>
            <person name="Wilson R.M."/>
            <person name="Miner T."/>
            <person name="Farmer C."/>
            <person name="Delehaunty K."/>
            <person name="Cordes M."/>
            <person name="Minx P."/>
            <person name="Tomlinson C."/>
            <person name="Chen J."/>
            <person name="Wollam A."/>
            <person name="Pepin K.H."/>
            <person name="Bhonagiri V."/>
            <person name="Zhang X."/>
            <person name="Suruliraj S."/>
            <person name="Warren W."/>
            <person name="Mitreva M."/>
            <person name="Mardis E.R."/>
            <person name="Wilson R.K."/>
        </authorList>
    </citation>
    <scope>NUCLEOTIDE SEQUENCE [LARGE SCALE GENOMIC DNA]</scope>
    <source>
        <strain evidence="12 13">F0235</strain>
    </source>
</reference>
<dbReference type="Gene3D" id="1.10.1520.10">
    <property type="entry name" value="Ribonuclease III domain"/>
    <property type="match status" value="1"/>
</dbReference>
<dbReference type="PROSITE" id="PS50142">
    <property type="entry name" value="RNASE_3_2"/>
    <property type="match status" value="1"/>
</dbReference>
<dbReference type="GO" id="GO:0008033">
    <property type="term" value="P:tRNA processing"/>
    <property type="evidence" value="ECO:0007669"/>
    <property type="project" value="UniProtKB-KW"/>
</dbReference>
<dbReference type="GO" id="GO:0005737">
    <property type="term" value="C:cytoplasm"/>
    <property type="evidence" value="ECO:0007669"/>
    <property type="project" value="UniProtKB-SubCell"/>
</dbReference>
<dbReference type="SUPFAM" id="SSF69065">
    <property type="entry name" value="RNase III domain-like"/>
    <property type="match status" value="1"/>
</dbReference>
<dbReference type="Pfam" id="PF00035">
    <property type="entry name" value="dsrm"/>
    <property type="match status" value="1"/>
</dbReference>
<name>L1MHD6_9CORY</name>
<evidence type="ECO:0000259" key="10">
    <source>
        <dbReference type="PROSITE" id="PS50137"/>
    </source>
</evidence>
<dbReference type="GO" id="GO:0019843">
    <property type="term" value="F:rRNA binding"/>
    <property type="evidence" value="ECO:0007669"/>
    <property type="project" value="UniProtKB-KW"/>
</dbReference>
<dbReference type="SMART" id="SM00358">
    <property type="entry name" value="DSRM"/>
    <property type="match status" value="1"/>
</dbReference>
<dbReference type="GO" id="GO:0003725">
    <property type="term" value="F:double-stranded RNA binding"/>
    <property type="evidence" value="ECO:0007669"/>
    <property type="project" value="TreeGrafter"/>
</dbReference>
<feature type="domain" description="RNase III" evidence="11">
    <location>
        <begin position="26"/>
        <end position="152"/>
    </location>
</feature>
<keyword evidence="6 9" id="KW-0255">Endonuclease</keyword>
<evidence type="ECO:0000256" key="5">
    <source>
        <dbReference type="ARBA" id="ARBA00022722"/>
    </source>
</evidence>
<feature type="active site" evidence="9">
    <location>
        <position position="141"/>
    </location>
</feature>
<dbReference type="InterPro" id="IPR036389">
    <property type="entry name" value="RNase_III_sf"/>
</dbReference>
<keyword evidence="4 9" id="KW-0507">mRNA processing</keyword>
<dbReference type="PANTHER" id="PTHR11207">
    <property type="entry name" value="RIBONUCLEASE III"/>
    <property type="match status" value="1"/>
</dbReference>
<dbReference type="SMART" id="SM00535">
    <property type="entry name" value="RIBOc"/>
    <property type="match status" value="1"/>
</dbReference>
<dbReference type="CDD" id="cd10845">
    <property type="entry name" value="DSRM_RNAse_III_family"/>
    <property type="match status" value="1"/>
</dbReference>
<dbReference type="GO" id="GO:0010468">
    <property type="term" value="P:regulation of gene expression"/>
    <property type="evidence" value="ECO:0007669"/>
    <property type="project" value="TreeGrafter"/>
</dbReference>
<feature type="binding site" evidence="9">
    <location>
        <position position="138"/>
    </location>
    <ligand>
        <name>Mg(2+)</name>
        <dbReference type="ChEBI" id="CHEBI:18420"/>
    </ligand>
</feature>
<feature type="binding site" evidence="9">
    <location>
        <position position="65"/>
    </location>
    <ligand>
        <name>Mg(2+)</name>
        <dbReference type="ChEBI" id="CHEBI:18420"/>
    </ligand>
</feature>
<dbReference type="InterPro" id="IPR011907">
    <property type="entry name" value="RNase_III"/>
</dbReference>
<dbReference type="RefSeq" id="WP_006063778.1">
    <property type="nucleotide sequence ID" value="NZ_KB290831.1"/>
</dbReference>
<evidence type="ECO:0000256" key="7">
    <source>
        <dbReference type="ARBA" id="ARBA00022801"/>
    </source>
</evidence>
<dbReference type="Proteomes" id="UP000010445">
    <property type="component" value="Unassembled WGS sequence"/>
</dbReference>
<feature type="domain" description="DRBM" evidence="10">
    <location>
        <begin position="179"/>
        <end position="247"/>
    </location>
</feature>
<dbReference type="Gene3D" id="3.30.160.20">
    <property type="match status" value="1"/>
</dbReference>
<keyword evidence="9" id="KW-0819">tRNA processing</keyword>
<dbReference type="eggNOG" id="COG0571">
    <property type="taxonomic scope" value="Bacteria"/>
</dbReference>
<keyword evidence="3 9" id="KW-0698">rRNA processing</keyword>
<comment type="subcellular location">
    <subcellularLocation>
        <location evidence="9">Cytoplasm</location>
    </subcellularLocation>
</comment>
<dbReference type="PATRIC" id="fig|1035195.3.peg.1397"/>
<dbReference type="OrthoDB" id="9805026at2"/>
<evidence type="ECO:0000259" key="11">
    <source>
        <dbReference type="PROSITE" id="PS50142"/>
    </source>
</evidence>
<dbReference type="PROSITE" id="PS00517">
    <property type="entry name" value="RNASE_3_1"/>
    <property type="match status" value="1"/>
</dbReference>